<dbReference type="SMART" id="SM00062">
    <property type="entry name" value="PBPb"/>
    <property type="match status" value="1"/>
</dbReference>
<dbReference type="RefSeq" id="WP_064243752.1">
    <property type="nucleotide sequence ID" value="NZ_LPUX01000064.1"/>
</dbReference>
<dbReference type="STRING" id="1472378.AU381_18685"/>
<dbReference type="OrthoDB" id="8587856at2"/>
<feature type="domain" description="Solute-binding protein family 3/N-terminal" evidence="2">
    <location>
        <begin position="20"/>
        <end position="236"/>
    </location>
</feature>
<protein>
    <submittedName>
        <fullName evidence="3">ABC transporter substrate-binding protein</fullName>
    </submittedName>
</protein>
<keyword evidence="4" id="KW-1185">Reference proteome</keyword>
<feature type="chain" id="PRO_5008097027" evidence="1">
    <location>
        <begin position="19"/>
        <end position="240"/>
    </location>
</feature>
<feature type="signal peptide" evidence="1">
    <location>
        <begin position="1"/>
        <end position="18"/>
    </location>
</feature>
<accession>A0A178XMT2</accession>
<dbReference type="Pfam" id="PF00497">
    <property type="entry name" value="SBP_bac_3"/>
    <property type="match status" value="1"/>
</dbReference>
<sequence>MKQLFFLITLLFPLAAQSADVKFVTESYPPFNFRDGEAYKGASVEQARLLMEDAGLKYTMEMMPWARALFLAENHEMHCVFTTVHNKERHGRFKWVEPLLKSRTVLIRKAGSPANPKTLDEAKAFKVGTQRDDFTQTILEENGFPRIDLATDLELTLKKLLTGRVDLMPISEKYFDKLKREGTPIESTVVLAEDIYSIACNPSVPDELIGRMQKGLDKVIADGTQARLFEQYGLASEEQK</sequence>
<organism evidence="3 4">
    <name type="scientific">Sinorhizobium glycinis</name>
    <dbReference type="NCBI Taxonomy" id="1472378"/>
    <lineage>
        <taxon>Bacteria</taxon>
        <taxon>Pseudomonadati</taxon>
        <taxon>Pseudomonadota</taxon>
        <taxon>Alphaproteobacteria</taxon>
        <taxon>Hyphomicrobiales</taxon>
        <taxon>Rhizobiaceae</taxon>
        <taxon>Sinorhizobium/Ensifer group</taxon>
        <taxon>Sinorhizobium</taxon>
    </lineage>
</organism>
<comment type="caution">
    <text evidence="3">The sequence shown here is derived from an EMBL/GenBank/DDBJ whole genome shotgun (WGS) entry which is preliminary data.</text>
</comment>
<evidence type="ECO:0000313" key="4">
    <source>
        <dbReference type="Proteomes" id="UP000094025"/>
    </source>
</evidence>
<keyword evidence="1" id="KW-0732">Signal</keyword>
<evidence type="ECO:0000256" key="1">
    <source>
        <dbReference type="SAM" id="SignalP"/>
    </source>
</evidence>
<dbReference type="PANTHER" id="PTHR38834">
    <property type="entry name" value="PERIPLASMIC SUBSTRATE BINDING PROTEIN FAMILY 3"/>
    <property type="match status" value="1"/>
</dbReference>
<dbReference type="AlphaFoldDB" id="A0A178XMT2"/>
<name>A0A178XMT2_9HYPH</name>
<dbReference type="EMBL" id="LPUX01000064">
    <property type="protein sequence ID" value="OAP36527.1"/>
    <property type="molecule type" value="Genomic_DNA"/>
</dbReference>
<evidence type="ECO:0000259" key="2">
    <source>
        <dbReference type="SMART" id="SM00062"/>
    </source>
</evidence>
<gene>
    <name evidence="3" type="ORF">AU381_18685</name>
</gene>
<dbReference type="SUPFAM" id="SSF53850">
    <property type="entry name" value="Periplasmic binding protein-like II"/>
    <property type="match status" value="1"/>
</dbReference>
<dbReference type="PANTHER" id="PTHR38834:SF3">
    <property type="entry name" value="SOLUTE-BINDING PROTEIN FAMILY 3_N-TERMINAL DOMAIN-CONTAINING PROTEIN"/>
    <property type="match status" value="1"/>
</dbReference>
<dbReference type="Proteomes" id="UP000094025">
    <property type="component" value="Unassembled WGS sequence"/>
</dbReference>
<proteinExistence type="predicted"/>
<dbReference type="InterPro" id="IPR001638">
    <property type="entry name" value="Solute-binding_3/MltF_N"/>
</dbReference>
<reference evidence="3 4" key="1">
    <citation type="journal article" date="2016" name="Int. J. Syst. Evol. Microbiol.">
        <title>Ensifer glycinis sp. nov., an novel rhizobial species associated with Glycine spp.</title>
        <authorList>
            <person name="Yan H."/>
            <person name="Yan J."/>
            <person name="Sui X.H."/>
            <person name="Wang E.T."/>
            <person name="Chen W.X."/>
            <person name="Zhang X.X."/>
            <person name="Chen W.F."/>
        </authorList>
    </citation>
    <scope>NUCLEOTIDE SEQUENCE [LARGE SCALE GENOMIC DNA]</scope>
    <source>
        <strain evidence="3 4">CCBAU 23380</strain>
    </source>
</reference>
<dbReference type="Gene3D" id="3.40.190.10">
    <property type="entry name" value="Periplasmic binding protein-like II"/>
    <property type="match status" value="2"/>
</dbReference>
<evidence type="ECO:0000313" key="3">
    <source>
        <dbReference type="EMBL" id="OAP36527.1"/>
    </source>
</evidence>